<sequence>MVNLLIERPTIRDHVGYNIIHWIISQSGMWYTKFNENIQHNLRTIESGVAVIDEILTPQEDDILYDNNNEFIDRANDRLYYYHNNAFNRRLNQINGNNYRVNGNDNNANQLNDVNNNNNHLGM</sequence>
<proteinExistence type="predicted"/>
<dbReference type="Proteomes" id="UP001107558">
    <property type="component" value="Chromosome 3"/>
</dbReference>
<gene>
    <name evidence="1" type="ORF">PVAND_003951</name>
</gene>
<protein>
    <submittedName>
        <fullName evidence="1">Uncharacterized protein</fullName>
    </submittedName>
</protein>
<name>A0A9J6BWP0_POLVA</name>
<organism evidence="1 2">
    <name type="scientific">Polypedilum vanderplanki</name>
    <name type="common">Sleeping chironomid midge</name>
    <dbReference type="NCBI Taxonomy" id="319348"/>
    <lineage>
        <taxon>Eukaryota</taxon>
        <taxon>Metazoa</taxon>
        <taxon>Ecdysozoa</taxon>
        <taxon>Arthropoda</taxon>
        <taxon>Hexapoda</taxon>
        <taxon>Insecta</taxon>
        <taxon>Pterygota</taxon>
        <taxon>Neoptera</taxon>
        <taxon>Endopterygota</taxon>
        <taxon>Diptera</taxon>
        <taxon>Nematocera</taxon>
        <taxon>Chironomoidea</taxon>
        <taxon>Chironomidae</taxon>
        <taxon>Chironominae</taxon>
        <taxon>Polypedilum</taxon>
        <taxon>Polypedilum</taxon>
    </lineage>
</organism>
<accession>A0A9J6BWP0</accession>
<evidence type="ECO:0000313" key="2">
    <source>
        <dbReference type="Proteomes" id="UP001107558"/>
    </source>
</evidence>
<dbReference type="AlphaFoldDB" id="A0A9J6BWP0"/>
<dbReference type="EMBL" id="JADBJN010000003">
    <property type="protein sequence ID" value="KAG5673955.1"/>
    <property type="molecule type" value="Genomic_DNA"/>
</dbReference>
<evidence type="ECO:0000313" key="1">
    <source>
        <dbReference type="EMBL" id="KAG5673955.1"/>
    </source>
</evidence>
<keyword evidence="2" id="KW-1185">Reference proteome</keyword>
<comment type="caution">
    <text evidence="1">The sequence shown here is derived from an EMBL/GenBank/DDBJ whole genome shotgun (WGS) entry which is preliminary data.</text>
</comment>
<reference evidence="1" key="1">
    <citation type="submission" date="2021-03" db="EMBL/GenBank/DDBJ databases">
        <title>Chromosome level genome of the anhydrobiotic midge Polypedilum vanderplanki.</title>
        <authorList>
            <person name="Yoshida Y."/>
            <person name="Kikawada T."/>
            <person name="Gusev O."/>
        </authorList>
    </citation>
    <scope>NUCLEOTIDE SEQUENCE</scope>
    <source>
        <strain evidence="1">NIAS01</strain>
        <tissue evidence="1">Whole body or cell culture</tissue>
    </source>
</reference>